<feature type="compositionally biased region" description="Basic and acidic residues" evidence="1">
    <location>
        <begin position="27"/>
        <end position="96"/>
    </location>
</feature>
<feature type="compositionally biased region" description="Basic and acidic residues" evidence="1">
    <location>
        <begin position="1"/>
        <end position="20"/>
    </location>
</feature>
<accession>A0A1S3DL45</accession>
<dbReference type="Proteomes" id="UP000079169">
    <property type="component" value="Unplaced"/>
</dbReference>
<evidence type="ECO:0000313" key="3">
    <source>
        <dbReference type="RefSeq" id="XP_008484087.1"/>
    </source>
</evidence>
<evidence type="ECO:0000313" key="2">
    <source>
        <dbReference type="Proteomes" id="UP000079169"/>
    </source>
</evidence>
<reference evidence="3" key="1">
    <citation type="submission" date="2025-08" db="UniProtKB">
        <authorList>
            <consortium name="RefSeq"/>
        </authorList>
    </citation>
    <scope>IDENTIFICATION</scope>
</reference>
<organism evidence="2 3">
    <name type="scientific">Diaphorina citri</name>
    <name type="common">Asian citrus psyllid</name>
    <dbReference type="NCBI Taxonomy" id="121845"/>
    <lineage>
        <taxon>Eukaryota</taxon>
        <taxon>Metazoa</taxon>
        <taxon>Ecdysozoa</taxon>
        <taxon>Arthropoda</taxon>
        <taxon>Hexapoda</taxon>
        <taxon>Insecta</taxon>
        <taxon>Pterygota</taxon>
        <taxon>Neoptera</taxon>
        <taxon>Paraneoptera</taxon>
        <taxon>Hemiptera</taxon>
        <taxon>Sternorrhyncha</taxon>
        <taxon>Psylloidea</taxon>
        <taxon>Psyllidae</taxon>
        <taxon>Diaphorininae</taxon>
        <taxon>Diaphorina</taxon>
    </lineage>
</organism>
<dbReference type="PaxDb" id="121845-A0A1S3DL45"/>
<feature type="compositionally biased region" description="Basic and acidic residues" evidence="1">
    <location>
        <begin position="207"/>
        <end position="223"/>
    </location>
</feature>
<feature type="region of interest" description="Disordered" evidence="1">
    <location>
        <begin position="268"/>
        <end position="287"/>
    </location>
</feature>
<feature type="compositionally biased region" description="Basic and acidic residues" evidence="1">
    <location>
        <begin position="142"/>
        <end position="162"/>
    </location>
</feature>
<sequence>VKSDEETSEKGSDKSSEKDGTSSSKKTALEELEKAKEDVGGGVRDEHKSKRKHSTDGKDKRKKDESGDKIETDKSESNDQLEKIHNEDLEKKTKEVDEVESNVSEVSSKSKDMKTDPNPSVVDPSAIDAESNVIDSVRYVKDSLSRNIGDETDAKLPGKAKIDPTQSNLQSKDETPVKESKGLSQSETVCDKTRDLIANTLPSHGTGKTDDKPYDTKEISTTEEGKVNTRLEGKHTDTLLDKTTEVFCIAESDGLESSSSVEVAEITPLDVSTSLDQNKPSNLDQIKSMSTLEGKFLDQGESNFEQIAKPLSNSEALSTKESSHPLQSDEPSEDPNKPFSTGEKSISTGEKSVSPPINTSEDNPPSNTAEDKVPLPSHPSPAKPIGSGGEIILRRKATSESEREKKRNDRVSSCSAGGSSSHSCLNAGAQQSKASDYSRCGAPIDPLLRANDSTSSSCQPTGGKRKRAW</sequence>
<proteinExistence type="predicted"/>
<dbReference type="GeneID" id="103520764"/>
<gene>
    <name evidence="3" type="primary">LOC103520764</name>
</gene>
<feature type="compositionally biased region" description="Basic and acidic residues" evidence="1">
    <location>
        <begin position="171"/>
        <end position="181"/>
    </location>
</feature>
<feature type="compositionally biased region" description="Polar residues" evidence="1">
    <location>
        <begin position="301"/>
        <end position="326"/>
    </location>
</feature>
<name>A0A1S3DL45_DIACI</name>
<feature type="compositionally biased region" description="Polar residues" evidence="1">
    <location>
        <begin position="338"/>
        <end position="368"/>
    </location>
</feature>
<feature type="region of interest" description="Disordered" evidence="1">
    <location>
        <begin position="142"/>
        <end position="223"/>
    </location>
</feature>
<feature type="compositionally biased region" description="Basic and acidic residues" evidence="1">
    <location>
        <begin position="397"/>
        <end position="410"/>
    </location>
</feature>
<dbReference type="AlphaFoldDB" id="A0A1S3DL45"/>
<feature type="non-terminal residue" evidence="3">
    <location>
        <position position="1"/>
    </location>
</feature>
<feature type="compositionally biased region" description="Polar residues" evidence="1">
    <location>
        <begin position="451"/>
        <end position="460"/>
    </location>
</feature>
<evidence type="ECO:0000256" key="1">
    <source>
        <dbReference type="SAM" id="MobiDB-lite"/>
    </source>
</evidence>
<feature type="region of interest" description="Disordered" evidence="1">
    <location>
        <begin position="301"/>
        <end position="469"/>
    </location>
</feature>
<feature type="compositionally biased region" description="Low complexity" evidence="1">
    <location>
        <begin position="412"/>
        <end position="424"/>
    </location>
</feature>
<keyword evidence="2" id="KW-1185">Reference proteome</keyword>
<feature type="compositionally biased region" description="Polar residues" evidence="1">
    <location>
        <begin position="270"/>
        <end position="287"/>
    </location>
</feature>
<protein>
    <submittedName>
        <fullName evidence="3">Protein zds1-like</fullName>
    </submittedName>
</protein>
<dbReference type="RefSeq" id="XP_008484087.1">
    <property type="nucleotide sequence ID" value="XM_008485865.1"/>
</dbReference>
<feature type="region of interest" description="Disordered" evidence="1">
    <location>
        <begin position="1"/>
        <end position="130"/>
    </location>
</feature>
<dbReference type="KEGG" id="dci:103520764"/>